<feature type="transmembrane region" description="Helical" evidence="1">
    <location>
        <begin position="46"/>
        <end position="67"/>
    </location>
</feature>
<organism evidence="2 3">
    <name type="scientific">Virgibacillus dokdonensis</name>
    <dbReference type="NCBI Taxonomy" id="302167"/>
    <lineage>
        <taxon>Bacteria</taxon>
        <taxon>Bacillati</taxon>
        <taxon>Bacillota</taxon>
        <taxon>Bacilli</taxon>
        <taxon>Bacillales</taxon>
        <taxon>Bacillaceae</taxon>
        <taxon>Virgibacillus</taxon>
    </lineage>
</organism>
<feature type="transmembrane region" description="Helical" evidence="1">
    <location>
        <begin position="434"/>
        <end position="453"/>
    </location>
</feature>
<dbReference type="Proteomes" id="UP000256488">
    <property type="component" value="Unassembled WGS sequence"/>
</dbReference>
<feature type="transmembrane region" description="Helical" evidence="1">
    <location>
        <begin position="162"/>
        <end position="183"/>
    </location>
</feature>
<keyword evidence="1" id="KW-1133">Transmembrane helix</keyword>
<gene>
    <name evidence="2" type="ORF">CAI16_15675</name>
</gene>
<dbReference type="EMBL" id="NFZX01000043">
    <property type="protein sequence ID" value="RFA33135.1"/>
    <property type="molecule type" value="Genomic_DNA"/>
</dbReference>
<evidence type="ECO:0000313" key="3">
    <source>
        <dbReference type="Proteomes" id="UP000256488"/>
    </source>
</evidence>
<feature type="transmembrane region" description="Helical" evidence="1">
    <location>
        <begin position="385"/>
        <end position="404"/>
    </location>
</feature>
<keyword evidence="1" id="KW-0472">Membrane</keyword>
<feature type="transmembrane region" description="Helical" evidence="1">
    <location>
        <begin position="358"/>
        <end position="379"/>
    </location>
</feature>
<feature type="transmembrane region" description="Helical" evidence="1">
    <location>
        <begin position="203"/>
        <end position="225"/>
    </location>
</feature>
<feature type="transmembrane region" description="Helical" evidence="1">
    <location>
        <begin position="309"/>
        <end position="328"/>
    </location>
</feature>
<dbReference type="AlphaFoldDB" id="A0A3E0WMG3"/>
<protein>
    <submittedName>
        <fullName evidence="2">Uncharacterized protein</fullName>
    </submittedName>
</protein>
<feature type="transmembrane region" description="Helical" evidence="1">
    <location>
        <begin position="278"/>
        <end position="297"/>
    </location>
</feature>
<accession>A0A3E0WMG3</accession>
<feature type="transmembrane region" description="Helical" evidence="1">
    <location>
        <begin position="459"/>
        <end position="482"/>
    </location>
</feature>
<feature type="transmembrane region" description="Helical" evidence="1">
    <location>
        <begin position="130"/>
        <end position="150"/>
    </location>
</feature>
<evidence type="ECO:0000313" key="2">
    <source>
        <dbReference type="EMBL" id="RFA33135.1"/>
    </source>
</evidence>
<reference evidence="2 3" key="1">
    <citation type="submission" date="2017-05" db="EMBL/GenBank/DDBJ databases">
        <title>Virgibacillus sp. AK90 isolated from a saltern of Kakinada, India.</title>
        <authorList>
            <person name="Gupta V."/>
            <person name="Sidhu C."/>
            <person name="Korpole S."/>
            <person name="Pinnaka A.K."/>
        </authorList>
    </citation>
    <scope>NUCLEOTIDE SEQUENCE [LARGE SCALE GENOMIC DNA]</scope>
    <source>
        <strain evidence="2 3">AK90</strain>
    </source>
</reference>
<evidence type="ECO:0000256" key="1">
    <source>
        <dbReference type="SAM" id="Phobius"/>
    </source>
</evidence>
<name>A0A3E0WMG3_9BACI</name>
<comment type="caution">
    <text evidence="2">The sequence shown here is derived from an EMBL/GenBank/DDBJ whole genome shotgun (WGS) entry which is preliminary data.</text>
</comment>
<proteinExistence type="predicted"/>
<sequence length="495" mass="57531">MDLFTNSDKKIIVDVLLFLYKVSSVFLVIFQLFLFLAISFLMDSVVSIYITGLICLAFSLIAFFSKYKYDKLEQLKKELSFITQHSLKNPSKKLIQVVFYDAYINILMSSVLPYVLSVMLVVFITSSSPLYLVIGIAFAGVNAVICMLLIQLKASNLQKNINLFLTIVLSLLLLPLFHLKKFIEFENLDFSKITSNYLNYSELFPLISIIVMFIPLMLLFGLLYYQYILVTQTKFIRNIFVPADYDIQQIEVRKTNLLYRPLEILVLRAFHTKNKITVLKVWSVFLSLLVLLAYPILSRYEEAVPAVHILIFCYTPALMLAVNSVLLYDELLIRRNIYTNYYLIKKFNRKNEFVKQTVFVALLRLSIFLILPQILFLIIYQPVNILYGIVCYSIICIILLHLFVMRMYGMGKYTIEQILILESTTLTSRAAEDMLLIGLPIISAIPIIVINAINGINILFYMFIYIFILCFYYLIKYVVFYLKKGDVHVKYPKPK</sequence>
<feature type="transmembrane region" description="Helical" evidence="1">
    <location>
        <begin position="12"/>
        <end position="40"/>
    </location>
</feature>
<feature type="transmembrane region" description="Helical" evidence="1">
    <location>
        <begin position="102"/>
        <end position="124"/>
    </location>
</feature>
<keyword evidence="1" id="KW-0812">Transmembrane</keyword>